<sequence length="130" mass="14287">MTFTQSVRSVISKYAVFAGRASRSEYWYWILGLVLVSIVLSIVEGALVAPLLGFEPFAEEAGQPLNWLFSLIIFIPTLAVAARRLHDMGRSGWWLLIQIIPIIGALVLLWWLTRPSDAGENAYGAAPAAA</sequence>
<proteinExistence type="predicted"/>
<gene>
    <name evidence="2" type="ORF">F0M18_02205</name>
</gene>
<feature type="transmembrane region" description="Helical" evidence="1">
    <location>
        <begin position="93"/>
        <end position="112"/>
    </location>
</feature>
<name>A0A5B0X4G6_9GAMM</name>
<dbReference type="Pfam" id="PF05656">
    <property type="entry name" value="DUF805"/>
    <property type="match status" value="1"/>
</dbReference>
<keyword evidence="1" id="KW-0812">Transmembrane</keyword>
<dbReference type="InterPro" id="IPR008523">
    <property type="entry name" value="DUF805"/>
</dbReference>
<dbReference type="AlphaFoldDB" id="A0A5B0X4G6"/>
<comment type="caution">
    <text evidence="2">The sequence shown here is derived from an EMBL/GenBank/DDBJ whole genome shotgun (WGS) entry which is preliminary data.</text>
</comment>
<reference evidence="2 3" key="1">
    <citation type="submission" date="2019-09" db="EMBL/GenBank/DDBJ databases">
        <authorList>
            <person name="Chen X.-Y."/>
        </authorList>
    </citation>
    <scope>NUCLEOTIDE SEQUENCE [LARGE SCALE GENOMIC DNA]</scope>
    <source>
        <strain evidence="2 3">NY5</strain>
    </source>
</reference>
<keyword evidence="1" id="KW-1133">Transmembrane helix</keyword>
<dbReference type="GO" id="GO:0005886">
    <property type="term" value="C:plasma membrane"/>
    <property type="evidence" value="ECO:0007669"/>
    <property type="project" value="TreeGrafter"/>
</dbReference>
<dbReference type="Proteomes" id="UP000323708">
    <property type="component" value="Unassembled WGS sequence"/>
</dbReference>
<keyword evidence="3" id="KW-1185">Reference proteome</keyword>
<evidence type="ECO:0000256" key="1">
    <source>
        <dbReference type="SAM" id="Phobius"/>
    </source>
</evidence>
<keyword evidence="1" id="KW-0472">Membrane</keyword>
<dbReference type="PANTHER" id="PTHR34980:SF2">
    <property type="entry name" value="INNER MEMBRANE PROTEIN YHAH-RELATED"/>
    <property type="match status" value="1"/>
</dbReference>
<evidence type="ECO:0000313" key="3">
    <source>
        <dbReference type="Proteomes" id="UP000323708"/>
    </source>
</evidence>
<dbReference type="EMBL" id="VTUX01000001">
    <property type="protein sequence ID" value="KAA1194270.1"/>
    <property type="molecule type" value="Genomic_DNA"/>
</dbReference>
<feature type="transmembrane region" description="Helical" evidence="1">
    <location>
        <begin position="64"/>
        <end position="81"/>
    </location>
</feature>
<accession>A0A5B0X4G6</accession>
<protein>
    <submittedName>
        <fullName evidence="2">DUF805 domain-containing protein</fullName>
    </submittedName>
</protein>
<dbReference type="RefSeq" id="WP_149609739.1">
    <property type="nucleotide sequence ID" value="NZ_VTUX01000001.1"/>
</dbReference>
<organism evidence="2 3">
    <name type="scientific">Pseudohalioglobus sediminis</name>
    <dbReference type="NCBI Taxonomy" id="2606449"/>
    <lineage>
        <taxon>Bacteria</taxon>
        <taxon>Pseudomonadati</taxon>
        <taxon>Pseudomonadota</taxon>
        <taxon>Gammaproteobacteria</taxon>
        <taxon>Cellvibrionales</taxon>
        <taxon>Halieaceae</taxon>
        <taxon>Pseudohalioglobus</taxon>
    </lineage>
</organism>
<feature type="transmembrane region" description="Helical" evidence="1">
    <location>
        <begin position="26"/>
        <end position="52"/>
    </location>
</feature>
<dbReference type="PANTHER" id="PTHR34980">
    <property type="entry name" value="INNER MEMBRANE PROTEIN-RELATED-RELATED"/>
    <property type="match status" value="1"/>
</dbReference>
<evidence type="ECO:0000313" key="2">
    <source>
        <dbReference type="EMBL" id="KAA1194270.1"/>
    </source>
</evidence>